<name>A0A439D558_9PEZI</name>
<keyword evidence="2" id="KW-1185">Reference proteome</keyword>
<evidence type="ECO:0008006" key="3">
    <source>
        <dbReference type="Google" id="ProtNLM"/>
    </source>
</evidence>
<sequence length="285" mass="31993">MPPSRDVLSLYEIADKIDSRKPMKETIDAKSLFTLIKNEALAFRRPDSSKLRELADCFRRCQELASRHPDSERLKESISQWMILFDECFFFKTLTREVKTKNGRQHVVTLKVKDGPASGGKSLDMKGMWKWHRREITLWLKGDLADGGSYRFPIESLLHTLVHEAIHAFLWLFQDQDHPKHQERVGDDGHGPVFREMLRVIGGRVGELTNSHLFQQAWTLWDSTHGGKRPDPGYPPMGPPGFGGVGGLPGGFPPGGFPLGGFPPRGFPPGGFPPGGFPPGNYPFH</sequence>
<dbReference type="Proteomes" id="UP000286045">
    <property type="component" value="Unassembled WGS sequence"/>
</dbReference>
<proteinExistence type="predicted"/>
<dbReference type="EMBL" id="RYZI01000150">
    <property type="protein sequence ID" value="RWA09532.1"/>
    <property type="molecule type" value="Genomic_DNA"/>
</dbReference>
<comment type="caution">
    <text evidence="1">The sequence shown here is derived from an EMBL/GenBank/DDBJ whole genome shotgun (WGS) entry which is preliminary data.</text>
</comment>
<dbReference type="AlphaFoldDB" id="A0A439D558"/>
<evidence type="ECO:0000313" key="1">
    <source>
        <dbReference type="EMBL" id="RWA09532.1"/>
    </source>
</evidence>
<protein>
    <recommendedName>
        <fullName evidence="3">SprT-like domain-containing protein</fullName>
    </recommendedName>
</protein>
<gene>
    <name evidence="1" type="ORF">EKO27_g5586</name>
</gene>
<reference evidence="1 2" key="1">
    <citation type="submission" date="2018-12" db="EMBL/GenBank/DDBJ databases">
        <title>Draft genome sequence of Xylaria grammica IHI A82.</title>
        <authorList>
            <person name="Buettner E."/>
            <person name="Kellner H."/>
        </authorList>
    </citation>
    <scope>NUCLEOTIDE SEQUENCE [LARGE SCALE GENOMIC DNA]</scope>
    <source>
        <strain evidence="1 2">IHI A82</strain>
    </source>
</reference>
<accession>A0A439D558</accession>
<dbReference type="STRING" id="363999.A0A439D558"/>
<organism evidence="1 2">
    <name type="scientific">Xylaria grammica</name>
    <dbReference type="NCBI Taxonomy" id="363999"/>
    <lineage>
        <taxon>Eukaryota</taxon>
        <taxon>Fungi</taxon>
        <taxon>Dikarya</taxon>
        <taxon>Ascomycota</taxon>
        <taxon>Pezizomycotina</taxon>
        <taxon>Sordariomycetes</taxon>
        <taxon>Xylariomycetidae</taxon>
        <taxon>Xylariales</taxon>
        <taxon>Xylariaceae</taxon>
        <taxon>Xylaria</taxon>
    </lineage>
</organism>
<evidence type="ECO:0000313" key="2">
    <source>
        <dbReference type="Proteomes" id="UP000286045"/>
    </source>
</evidence>